<dbReference type="SUPFAM" id="SSF51735">
    <property type="entry name" value="NAD(P)-binding Rossmann-fold domains"/>
    <property type="match status" value="2"/>
</dbReference>
<evidence type="ECO:0000313" key="3">
    <source>
        <dbReference type="EMBL" id="CAA0815574.1"/>
    </source>
</evidence>
<protein>
    <submittedName>
        <fullName evidence="3">NAD(P)-binding Rossmann-fold superfamily protein</fullName>
    </submittedName>
</protein>
<dbReference type="PANTHER" id="PTHR48107:SF16">
    <property type="entry name" value="NADPH-DEPENDENT ALDEHYDE REDUCTASE 1, CHLOROPLASTIC"/>
    <property type="match status" value="1"/>
</dbReference>
<dbReference type="OrthoDB" id="47007at2759"/>
<dbReference type="PRINTS" id="PR00081">
    <property type="entry name" value="GDHRDH"/>
</dbReference>
<dbReference type="InterPro" id="IPR020904">
    <property type="entry name" value="Sc_DH/Rdtase_CS"/>
</dbReference>
<dbReference type="InterPro" id="IPR036291">
    <property type="entry name" value="NAD(P)-bd_dom_sf"/>
</dbReference>
<dbReference type="Proteomes" id="UP001153555">
    <property type="component" value="Unassembled WGS sequence"/>
</dbReference>
<comment type="similarity">
    <text evidence="1">Belongs to the short-chain dehydrogenases/reductases (SDR) family.</text>
</comment>
<evidence type="ECO:0000256" key="1">
    <source>
        <dbReference type="ARBA" id="ARBA00006484"/>
    </source>
</evidence>
<dbReference type="Pfam" id="PF00106">
    <property type="entry name" value="adh_short"/>
    <property type="match status" value="1"/>
</dbReference>
<evidence type="ECO:0000313" key="4">
    <source>
        <dbReference type="Proteomes" id="UP001153555"/>
    </source>
</evidence>
<keyword evidence="2" id="KW-0560">Oxidoreductase</keyword>
<sequence length="144" mass="15666">MKEGRSIINTTSVNAYKGNAKLLDYTATKGAIVAFTHGLSLQLVDRGIRQCEKEKIECRHALKHMKEGGSIINTTSVNAYKGNAKLLDYTVTKGAIMAFTRGLSLQLVDRGIRVNGVAPGPIWTPLIPASFTEDESSNFDTYAC</sequence>
<name>A0A9N7R773_STRHE</name>
<evidence type="ECO:0000256" key="2">
    <source>
        <dbReference type="ARBA" id="ARBA00023002"/>
    </source>
</evidence>
<organism evidence="3 4">
    <name type="scientific">Striga hermonthica</name>
    <name type="common">Purple witchweed</name>
    <name type="synonym">Buchnera hermonthica</name>
    <dbReference type="NCBI Taxonomy" id="68872"/>
    <lineage>
        <taxon>Eukaryota</taxon>
        <taxon>Viridiplantae</taxon>
        <taxon>Streptophyta</taxon>
        <taxon>Embryophyta</taxon>
        <taxon>Tracheophyta</taxon>
        <taxon>Spermatophyta</taxon>
        <taxon>Magnoliopsida</taxon>
        <taxon>eudicotyledons</taxon>
        <taxon>Gunneridae</taxon>
        <taxon>Pentapetalae</taxon>
        <taxon>asterids</taxon>
        <taxon>lamiids</taxon>
        <taxon>Lamiales</taxon>
        <taxon>Orobanchaceae</taxon>
        <taxon>Buchnereae</taxon>
        <taxon>Striga</taxon>
    </lineage>
</organism>
<dbReference type="InterPro" id="IPR002347">
    <property type="entry name" value="SDR_fam"/>
</dbReference>
<comment type="caution">
    <text evidence="3">The sequence shown here is derived from an EMBL/GenBank/DDBJ whole genome shotgun (WGS) entry which is preliminary data.</text>
</comment>
<dbReference type="EMBL" id="CACSLK010012531">
    <property type="protein sequence ID" value="CAA0815574.1"/>
    <property type="molecule type" value="Genomic_DNA"/>
</dbReference>
<proteinExistence type="inferred from homology"/>
<accession>A0A9N7R773</accession>
<dbReference type="PANTHER" id="PTHR48107">
    <property type="entry name" value="NADPH-DEPENDENT ALDEHYDE REDUCTASE-LIKE PROTEIN, CHLOROPLASTIC-RELATED"/>
    <property type="match status" value="1"/>
</dbReference>
<dbReference type="Pfam" id="PF13561">
    <property type="entry name" value="adh_short_C2"/>
    <property type="match status" value="1"/>
</dbReference>
<gene>
    <name evidence="3" type="ORF">SHERM_15587</name>
</gene>
<reference evidence="3" key="1">
    <citation type="submission" date="2019-12" db="EMBL/GenBank/DDBJ databases">
        <authorList>
            <person name="Scholes J."/>
        </authorList>
    </citation>
    <scope>NUCLEOTIDE SEQUENCE</scope>
</reference>
<dbReference type="GO" id="GO:0016614">
    <property type="term" value="F:oxidoreductase activity, acting on CH-OH group of donors"/>
    <property type="evidence" value="ECO:0007669"/>
    <property type="project" value="UniProtKB-ARBA"/>
</dbReference>
<dbReference type="Gene3D" id="3.40.50.720">
    <property type="entry name" value="NAD(P)-binding Rossmann-like Domain"/>
    <property type="match status" value="2"/>
</dbReference>
<dbReference type="PROSITE" id="PS00061">
    <property type="entry name" value="ADH_SHORT"/>
    <property type="match status" value="2"/>
</dbReference>
<keyword evidence="4" id="KW-1185">Reference proteome</keyword>
<dbReference type="AlphaFoldDB" id="A0A9N7R773"/>